<evidence type="ECO:0000256" key="3">
    <source>
        <dbReference type="ARBA" id="ARBA00022679"/>
    </source>
</evidence>
<dbReference type="GO" id="GO:0005634">
    <property type="term" value="C:nucleus"/>
    <property type="evidence" value="ECO:0007669"/>
    <property type="project" value="TreeGrafter"/>
</dbReference>
<feature type="binding site" evidence="9">
    <location>
        <position position="40"/>
    </location>
    <ligand>
        <name>ATP</name>
        <dbReference type="ChEBI" id="CHEBI:30616"/>
    </ligand>
</feature>
<evidence type="ECO:0000256" key="7">
    <source>
        <dbReference type="ARBA" id="ARBA00047899"/>
    </source>
</evidence>
<evidence type="ECO:0000313" key="12">
    <source>
        <dbReference type="EMBL" id="KZT71090.1"/>
    </source>
</evidence>
<keyword evidence="5 12" id="KW-0418">Kinase</keyword>
<dbReference type="SUPFAM" id="SSF56112">
    <property type="entry name" value="Protein kinase-like (PK-like)"/>
    <property type="match status" value="1"/>
</dbReference>
<evidence type="ECO:0000256" key="8">
    <source>
        <dbReference type="ARBA" id="ARBA00048679"/>
    </source>
</evidence>
<dbReference type="AlphaFoldDB" id="A0A165RRY2"/>
<evidence type="ECO:0000256" key="5">
    <source>
        <dbReference type="ARBA" id="ARBA00022777"/>
    </source>
</evidence>
<name>A0A165RRY2_9APHY</name>
<keyword evidence="4 9" id="KW-0547">Nucleotide-binding</keyword>
<dbReference type="Gene3D" id="1.10.510.10">
    <property type="entry name" value="Transferase(Phosphotransferase) domain 1"/>
    <property type="match status" value="1"/>
</dbReference>
<dbReference type="InterPro" id="IPR017441">
    <property type="entry name" value="Protein_kinase_ATP_BS"/>
</dbReference>
<dbReference type="Pfam" id="PF00069">
    <property type="entry name" value="Pkinase"/>
    <property type="match status" value="1"/>
</dbReference>
<protein>
    <recommendedName>
        <fullName evidence="1">non-specific serine/threonine protein kinase</fullName>
        <ecNumber evidence="1">2.7.11.1</ecNumber>
    </recommendedName>
</protein>
<dbReference type="PANTHER" id="PTHR43895:SF32">
    <property type="entry name" value="SERINE_THREONINE-PROTEIN KINASE CHK1"/>
    <property type="match status" value="1"/>
</dbReference>
<comment type="similarity">
    <text evidence="10">Belongs to the protein kinase superfamily.</text>
</comment>
<organism evidence="12 13">
    <name type="scientific">Daedalea quercina L-15889</name>
    <dbReference type="NCBI Taxonomy" id="1314783"/>
    <lineage>
        <taxon>Eukaryota</taxon>
        <taxon>Fungi</taxon>
        <taxon>Dikarya</taxon>
        <taxon>Basidiomycota</taxon>
        <taxon>Agaricomycotina</taxon>
        <taxon>Agaricomycetes</taxon>
        <taxon>Polyporales</taxon>
        <taxon>Fomitopsis</taxon>
    </lineage>
</organism>
<dbReference type="Proteomes" id="UP000076727">
    <property type="component" value="Unassembled WGS sequence"/>
</dbReference>
<evidence type="ECO:0000259" key="11">
    <source>
        <dbReference type="PROSITE" id="PS50011"/>
    </source>
</evidence>
<accession>A0A165RRY2</accession>
<evidence type="ECO:0000313" key="13">
    <source>
        <dbReference type="Proteomes" id="UP000076727"/>
    </source>
</evidence>
<keyword evidence="2 10" id="KW-0723">Serine/threonine-protein kinase</keyword>
<dbReference type="InterPro" id="IPR000719">
    <property type="entry name" value="Prot_kinase_dom"/>
</dbReference>
<evidence type="ECO:0000256" key="9">
    <source>
        <dbReference type="PROSITE-ProRule" id="PRU10141"/>
    </source>
</evidence>
<evidence type="ECO:0000256" key="4">
    <source>
        <dbReference type="ARBA" id="ARBA00022741"/>
    </source>
</evidence>
<dbReference type="PANTHER" id="PTHR43895">
    <property type="entry name" value="CALCIUM/CALMODULIN-DEPENDENT PROTEIN KINASE KINASE-RELATED"/>
    <property type="match status" value="1"/>
</dbReference>
<dbReference type="PROSITE" id="PS50011">
    <property type="entry name" value="PROTEIN_KINASE_DOM"/>
    <property type="match status" value="1"/>
</dbReference>
<evidence type="ECO:0000256" key="6">
    <source>
        <dbReference type="ARBA" id="ARBA00022840"/>
    </source>
</evidence>
<dbReference type="STRING" id="1314783.A0A165RRY2"/>
<keyword evidence="13" id="KW-1185">Reference proteome</keyword>
<dbReference type="FunFam" id="1.10.510.10:FF:000571">
    <property type="entry name" value="Maternal embryonic leucine zipper kinase"/>
    <property type="match status" value="1"/>
</dbReference>
<dbReference type="InterPro" id="IPR008271">
    <property type="entry name" value="Ser/Thr_kinase_AS"/>
</dbReference>
<evidence type="ECO:0000256" key="1">
    <source>
        <dbReference type="ARBA" id="ARBA00012513"/>
    </source>
</evidence>
<keyword evidence="3" id="KW-0808">Transferase</keyword>
<proteinExistence type="inferred from homology"/>
<dbReference type="EMBL" id="KV429047">
    <property type="protein sequence ID" value="KZT71090.1"/>
    <property type="molecule type" value="Genomic_DNA"/>
</dbReference>
<sequence length="470" mass="53198">MKQRYPKVAGYTLVQQVGGGGFSTVYRAVNFDSHEVAAVKLVRLTSETTEKERKTLDKEMRIHAALKHENILEFKTAIIVEPNQPKSIYPAGIYMLLELAAGGDLFDKILPDVGLKEDISHVYFSQLIAGLRYIHMEGICHRDLKPENLLLDAGGTLKISDFGLCAVYKIKETGRTRMLSERCGSLPYLAPELCKEAPYEAEPVDVWGSGVILYTMLAGNTPWDEPTRRSYEYAHYLTGECFDREPWCRFSRDLLSLLTGMLAIDPSQRVSLAEVSQQPWVMRPSQIARRGAAALADHLTESLRQTGDLQIATPDVVRNVDADGDQIMGNASYISQFTQSLMFFSQTQSGTRYTPHLTRFYARLQPHLMLPLIEEALTAQGVKWKPAQEVVFEEPGGGEVQALRMRIGGHDRRRLMFKGWVELEPFEVRGRSGTYCIMARDQGNPISWRMLWKNVIEYPAVEPQVYRNKD</sequence>
<feature type="domain" description="Protein kinase" evidence="11">
    <location>
        <begin position="11"/>
        <end position="281"/>
    </location>
</feature>
<dbReference type="GO" id="GO:0005737">
    <property type="term" value="C:cytoplasm"/>
    <property type="evidence" value="ECO:0007669"/>
    <property type="project" value="TreeGrafter"/>
</dbReference>
<gene>
    <name evidence="12" type="ORF">DAEQUDRAFT_764029</name>
</gene>
<dbReference type="EC" id="2.7.11.1" evidence="1"/>
<dbReference type="InterPro" id="IPR011009">
    <property type="entry name" value="Kinase-like_dom_sf"/>
</dbReference>
<dbReference type="PROSITE" id="PS00108">
    <property type="entry name" value="PROTEIN_KINASE_ST"/>
    <property type="match status" value="1"/>
</dbReference>
<comment type="catalytic activity">
    <reaction evidence="8">
        <text>L-seryl-[protein] + ATP = O-phospho-L-seryl-[protein] + ADP + H(+)</text>
        <dbReference type="Rhea" id="RHEA:17989"/>
        <dbReference type="Rhea" id="RHEA-COMP:9863"/>
        <dbReference type="Rhea" id="RHEA-COMP:11604"/>
        <dbReference type="ChEBI" id="CHEBI:15378"/>
        <dbReference type="ChEBI" id="CHEBI:29999"/>
        <dbReference type="ChEBI" id="CHEBI:30616"/>
        <dbReference type="ChEBI" id="CHEBI:83421"/>
        <dbReference type="ChEBI" id="CHEBI:456216"/>
        <dbReference type="EC" id="2.7.11.1"/>
    </reaction>
</comment>
<evidence type="ECO:0000256" key="10">
    <source>
        <dbReference type="RuleBase" id="RU000304"/>
    </source>
</evidence>
<dbReference type="OrthoDB" id="539158at2759"/>
<dbReference type="GO" id="GO:0005524">
    <property type="term" value="F:ATP binding"/>
    <property type="evidence" value="ECO:0007669"/>
    <property type="project" value="UniProtKB-UniRule"/>
</dbReference>
<dbReference type="GO" id="GO:0004674">
    <property type="term" value="F:protein serine/threonine kinase activity"/>
    <property type="evidence" value="ECO:0007669"/>
    <property type="project" value="UniProtKB-KW"/>
</dbReference>
<evidence type="ECO:0000256" key="2">
    <source>
        <dbReference type="ARBA" id="ARBA00022527"/>
    </source>
</evidence>
<dbReference type="GO" id="GO:0007095">
    <property type="term" value="P:mitotic G2 DNA damage checkpoint signaling"/>
    <property type="evidence" value="ECO:0007669"/>
    <property type="project" value="TreeGrafter"/>
</dbReference>
<keyword evidence="6 9" id="KW-0067">ATP-binding</keyword>
<dbReference type="PROSITE" id="PS00107">
    <property type="entry name" value="PROTEIN_KINASE_ATP"/>
    <property type="match status" value="1"/>
</dbReference>
<dbReference type="GO" id="GO:0035861">
    <property type="term" value="C:site of double-strand break"/>
    <property type="evidence" value="ECO:0007669"/>
    <property type="project" value="TreeGrafter"/>
</dbReference>
<dbReference type="SMART" id="SM00220">
    <property type="entry name" value="S_TKc"/>
    <property type="match status" value="1"/>
</dbReference>
<reference evidence="12 13" key="1">
    <citation type="journal article" date="2016" name="Mol. Biol. Evol.">
        <title>Comparative Genomics of Early-Diverging Mushroom-Forming Fungi Provides Insights into the Origins of Lignocellulose Decay Capabilities.</title>
        <authorList>
            <person name="Nagy L.G."/>
            <person name="Riley R."/>
            <person name="Tritt A."/>
            <person name="Adam C."/>
            <person name="Daum C."/>
            <person name="Floudas D."/>
            <person name="Sun H."/>
            <person name="Yadav J.S."/>
            <person name="Pangilinan J."/>
            <person name="Larsson K.H."/>
            <person name="Matsuura K."/>
            <person name="Barry K."/>
            <person name="Labutti K."/>
            <person name="Kuo R."/>
            <person name="Ohm R.A."/>
            <person name="Bhattacharya S.S."/>
            <person name="Shirouzu T."/>
            <person name="Yoshinaga Y."/>
            <person name="Martin F.M."/>
            <person name="Grigoriev I.V."/>
            <person name="Hibbett D.S."/>
        </authorList>
    </citation>
    <scope>NUCLEOTIDE SEQUENCE [LARGE SCALE GENOMIC DNA]</scope>
    <source>
        <strain evidence="12 13">L-15889</strain>
    </source>
</reference>
<comment type="catalytic activity">
    <reaction evidence="7">
        <text>L-threonyl-[protein] + ATP = O-phospho-L-threonyl-[protein] + ADP + H(+)</text>
        <dbReference type="Rhea" id="RHEA:46608"/>
        <dbReference type="Rhea" id="RHEA-COMP:11060"/>
        <dbReference type="Rhea" id="RHEA-COMP:11605"/>
        <dbReference type="ChEBI" id="CHEBI:15378"/>
        <dbReference type="ChEBI" id="CHEBI:30013"/>
        <dbReference type="ChEBI" id="CHEBI:30616"/>
        <dbReference type="ChEBI" id="CHEBI:61977"/>
        <dbReference type="ChEBI" id="CHEBI:456216"/>
        <dbReference type="EC" id="2.7.11.1"/>
    </reaction>
</comment>